<dbReference type="Ensembl" id="ENSCCRT00000148087.1">
    <property type="protein sequence ID" value="ENSCCRP00000106794.1"/>
    <property type="gene ID" value="ENSCCRG00000040822.2"/>
</dbReference>
<dbReference type="GeneTree" id="ENSGT01050000244806"/>
<dbReference type="InterPro" id="IPR036179">
    <property type="entry name" value="Ig-like_dom_sf"/>
</dbReference>
<reference evidence="4" key="2">
    <citation type="submission" date="2025-09" db="UniProtKB">
        <authorList>
            <consortium name="Ensembl"/>
        </authorList>
    </citation>
    <scope>IDENTIFICATION</scope>
</reference>
<keyword evidence="2" id="KW-0472">Membrane</keyword>
<evidence type="ECO:0000313" key="4">
    <source>
        <dbReference type="Ensembl" id="ENSCCRP00000106794.1"/>
    </source>
</evidence>
<evidence type="ECO:0000256" key="1">
    <source>
        <dbReference type="SAM" id="MobiDB-lite"/>
    </source>
</evidence>
<organism evidence="4 5">
    <name type="scientific">Cyprinus carpio carpio</name>
    <dbReference type="NCBI Taxonomy" id="630221"/>
    <lineage>
        <taxon>Eukaryota</taxon>
        <taxon>Metazoa</taxon>
        <taxon>Chordata</taxon>
        <taxon>Craniata</taxon>
        <taxon>Vertebrata</taxon>
        <taxon>Euteleostomi</taxon>
        <taxon>Actinopterygii</taxon>
        <taxon>Neopterygii</taxon>
        <taxon>Teleostei</taxon>
        <taxon>Ostariophysi</taxon>
        <taxon>Cypriniformes</taxon>
        <taxon>Cyprinidae</taxon>
        <taxon>Cyprininae</taxon>
        <taxon>Cyprinus</taxon>
    </lineage>
</organism>
<reference evidence="4" key="1">
    <citation type="submission" date="2025-08" db="UniProtKB">
        <authorList>
            <consortium name="Ensembl"/>
        </authorList>
    </citation>
    <scope>IDENTIFICATION</scope>
</reference>
<dbReference type="Gene3D" id="2.60.40.10">
    <property type="entry name" value="Immunoglobulins"/>
    <property type="match status" value="1"/>
</dbReference>
<dbReference type="PANTHER" id="PTHR21063:SF4">
    <property type="entry name" value="CD48 ANTIGEN-RELATED"/>
    <property type="match status" value="1"/>
</dbReference>
<evidence type="ECO:0000256" key="3">
    <source>
        <dbReference type="SAM" id="SignalP"/>
    </source>
</evidence>
<dbReference type="AlphaFoldDB" id="A0A9J7XH70"/>
<name>A0A9J7XH70_CYPCA</name>
<keyword evidence="5" id="KW-1185">Reference proteome</keyword>
<evidence type="ECO:0000256" key="2">
    <source>
        <dbReference type="SAM" id="Phobius"/>
    </source>
</evidence>
<feature type="signal peptide" evidence="3">
    <location>
        <begin position="1"/>
        <end position="20"/>
    </location>
</feature>
<feature type="compositionally biased region" description="Basic and acidic residues" evidence="1">
    <location>
        <begin position="207"/>
        <end position="223"/>
    </location>
</feature>
<evidence type="ECO:0008006" key="6">
    <source>
        <dbReference type="Google" id="ProtNLM"/>
    </source>
</evidence>
<dbReference type="InterPro" id="IPR013783">
    <property type="entry name" value="Ig-like_fold"/>
</dbReference>
<feature type="transmembrane region" description="Helical" evidence="2">
    <location>
        <begin position="173"/>
        <end position="196"/>
    </location>
</feature>
<proteinExistence type="predicted"/>
<keyword evidence="3" id="KW-0732">Signal</keyword>
<keyword evidence="2" id="KW-0812">Transmembrane</keyword>
<sequence>MMGCSFLLTLFVLLLHGVFGDDVVTVMEGDTVTLNTDITKKEHDKMLWYFEDTRIALINGHPNTSCLYDGEDGRFRDRLKVDYETGFLTITDIRFEHAGDYEAEIIRSQSSGKSQSLNRNRKCDRTKIIQKTSNLGETIKKISVNVEAKTEEESYKTEKENRTKEESYSTGKILAGTCGVGVLLVVVAAVLGVIYYRRWRSRNAGMEKNKPDRLLEDQRKDDSDVSCENPSSV</sequence>
<dbReference type="PANTHER" id="PTHR21063">
    <property type="entry name" value="LFA-3"/>
    <property type="match status" value="1"/>
</dbReference>
<protein>
    <recommendedName>
        <fullName evidence="6">Immunoglobulin subtype domain-containing protein</fullName>
    </recommendedName>
</protein>
<dbReference type="SUPFAM" id="SSF48726">
    <property type="entry name" value="Immunoglobulin"/>
    <property type="match status" value="1"/>
</dbReference>
<feature type="chain" id="PRO_5039921980" description="Immunoglobulin subtype domain-containing protein" evidence="3">
    <location>
        <begin position="21"/>
        <end position="233"/>
    </location>
</feature>
<keyword evidence="2" id="KW-1133">Transmembrane helix</keyword>
<evidence type="ECO:0000313" key="5">
    <source>
        <dbReference type="Proteomes" id="UP001108240"/>
    </source>
</evidence>
<dbReference type="Proteomes" id="UP001108240">
    <property type="component" value="Unplaced"/>
</dbReference>
<feature type="region of interest" description="Disordered" evidence="1">
    <location>
        <begin position="207"/>
        <end position="233"/>
    </location>
</feature>
<accession>A0A9J7XH70</accession>